<feature type="transmembrane region" description="Helical" evidence="2">
    <location>
        <begin position="577"/>
        <end position="594"/>
    </location>
</feature>
<sequence length="880" mass="90926">MNTYNCPRCGNASTAERCPVCGRGREPLLERLGELDAVLAAMPTTLQSRAAVEAERRGVLGDLTKVAARYLAEAERQAHAAEPSPQPSPHLTPSGGVAAPEAAPRTPPGGAPPVAPVAPAGPLPPYPQFGPTPPGGAYPPPVERGEVGTKTVQTVLLSLGGLLVAAALIIFTAVAWRNMGNGGRAAVLGGVTLLLLAVPFAFKRYRLWATAETFAALAALALWCTTLAGYYLYRPPGADFGPETVGAWTTGVLVVLVAYRAFAKLTATSWAMLPLALVGASYAAAGSIGTAIVLMLAIAAALAAAAWITARNASNYTDSDLWVGRLLTCAAVVAACSAGLRAAFGVADPVVPAIAAAVAVLAAANLVGVHLAHRLGVSLNTMLIAGSAAGSLVLCAWILAGRSGSPELIIPSVALFAAVFTPLVTERSHRTAWAFNTAVLAGLCALAAFAAVTFNAPDLAAYFAAFLAARLLAPVLAEPLGGAFRTASYLLGAGTALVAALVALSGLGYLFWGHDFGWPLHNAEVPLVLLGLAIASVMLLPQRFRFNGAALAVTFAIESSTILLWNQDPARFDAVPTIGLIVCGAIALASALFAGTLTGRCSGWVSLTMWAPLAGATAASSDTLDPGEGWIPLWLTITAASMLVIAVGAPRRSRPDRVLAAILAHVLAGTSAGIGGLLSLFDWTYDDGTDLIPAAQFGVYALALAGAAIMAPVRKWGYVIAALCTGTLAWWSLLGALEVDTLEFFTAPPSAVLFLIGLWRLEKRPHVGSWSTLALPILVGIAPSLMLALEDGNEIRRVGVGAAAIAVIIAGLTRRWQAPLVLGSIALAVITVNELLLLRGHIPVWVPPAIGGAILISVGATFERRRRDLRRLREGLKAMR</sequence>
<feature type="transmembrane region" description="Helical" evidence="2">
    <location>
        <begin position="742"/>
        <end position="761"/>
    </location>
</feature>
<feature type="transmembrane region" description="Helical" evidence="2">
    <location>
        <begin position="548"/>
        <end position="565"/>
    </location>
</feature>
<feature type="transmembrane region" description="Helical" evidence="2">
    <location>
        <begin position="269"/>
        <end position="285"/>
    </location>
</feature>
<dbReference type="EMBL" id="JAPZVP010000010">
    <property type="protein sequence ID" value="MDA1360793.1"/>
    <property type="molecule type" value="Genomic_DNA"/>
</dbReference>
<evidence type="ECO:0000313" key="3">
    <source>
        <dbReference type="EMBL" id="MDA1360793.1"/>
    </source>
</evidence>
<feature type="transmembrane region" description="Helical" evidence="2">
    <location>
        <begin position="291"/>
        <end position="310"/>
    </location>
</feature>
<feature type="transmembrane region" description="Helical" evidence="2">
    <location>
        <begin position="820"/>
        <end position="838"/>
    </location>
</feature>
<keyword evidence="2" id="KW-0472">Membrane</keyword>
<feature type="transmembrane region" description="Helical" evidence="2">
    <location>
        <begin position="523"/>
        <end position="541"/>
    </location>
</feature>
<feature type="transmembrane region" description="Helical" evidence="2">
    <location>
        <begin position="601"/>
        <end position="619"/>
    </location>
</feature>
<dbReference type="InterPro" id="IPR058062">
    <property type="entry name" value="SCO7613_C"/>
</dbReference>
<feature type="transmembrane region" description="Helical" evidence="2">
    <location>
        <begin position="658"/>
        <end position="679"/>
    </location>
</feature>
<keyword evidence="2" id="KW-0812">Transmembrane</keyword>
<feature type="transmembrane region" description="Helical" evidence="2">
    <location>
        <begin position="691"/>
        <end position="709"/>
    </location>
</feature>
<dbReference type="AlphaFoldDB" id="A0A9X3STZ9"/>
<feature type="transmembrane region" description="Helical" evidence="2">
    <location>
        <begin position="716"/>
        <end position="736"/>
    </location>
</feature>
<feature type="transmembrane region" description="Helical" evidence="2">
    <location>
        <begin position="350"/>
        <end position="371"/>
    </location>
</feature>
<reference evidence="3" key="1">
    <citation type="submission" date="2022-12" db="EMBL/GenBank/DDBJ databases">
        <title>Gycomyces niveus sp.nov.,a novel actinomycete isolated from soil in Shouguan.</title>
        <authorList>
            <person name="Yang X."/>
        </authorList>
    </citation>
    <scope>NUCLEOTIDE SEQUENCE</scope>
    <source>
        <strain evidence="3">NEAU-A15</strain>
    </source>
</reference>
<feature type="region of interest" description="Disordered" evidence="1">
    <location>
        <begin position="75"/>
        <end position="145"/>
    </location>
</feature>
<feature type="transmembrane region" description="Helical" evidence="2">
    <location>
        <begin position="154"/>
        <end position="176"/>
    </location>
</feature>
<feature type="transmembrane region" description="Helical" evidence="2">
    <location>
        <begin position="795"/>
        <end position="813"/>
    </location>
</feature>
<dbReference type="Proteomes" id="UP001146067">
    <property type="component" value="Unassembled WGS sequence"/>
</dbReference>
<keyword evidence="4" id="KW-1185">Reference proteome</keyword>
<organism evidence="3 4">
    <name type="scientific">Glycomyces luteolus</name>
    <dbReference type="NCBI Taxonomy" id="2670330"/>
    <lineage>
        <taxon>Bacteria</taxon>
        <taxon>Bacillati</taxon>
        <taxon>Actinomycetota</taxon>
        <taxon>Actinomycetes</taxon>
        <taxon>Glycomycetales</taxon>
        <taxon>Glycomycetaceae</taxon>
        <taxon>Glycomyces</taxon>
    </lineage>
</organism>
<feature type="transmembrane region" description="Helical" evidence="2">
    <location>
        <begin position="214"/>
        <end position="233"/>
    </location>
</feature>
<feature type="transmembrane region" description="Helical" evidence="2">
    <location>
        <begin position="489"/>
        <end position="511"/>
    </location>
</feature>
<feature type="transmembrane region" description="Helical" evidence="2">
    <location>
        <begin position="245"/>
        <end position="262"/>
    </location>
</feature>
<dbReference type="NCBIfam" id="NF047321">
    <property type="entry name" value="SCO7613_CTERM"/>
    <property type="match status" value="1"/>
</dbReference>
<dbReference type="RefSeq" id="WP_270110747.1">
    <property type="nucleotide sequence ID" value="NZ_JAPZVP010000010.1"/>
</dbReference>
<feature type="compositionally biased region" description="Pro residues" evidence="1">
    <location>
        <begin position="105"/>
        <end position="142"/>
    </location>
</feature>
<evidence type="ECO:0000256" key="1">
    <source>
        <dbReference type="SAM" id="MobiDB-lite"/>
    </source>
</evidence>
<feature type="transmembrane region" description="Helical" evidence="2">
    <location>
        <begin position="631"/>
        <end position="649"/>
    </location>
</feature>
<accession>A0A9X3STZ9</accession>
<evidence type="ECO:0000256" key="2">
    <source>
        <dbReference type="SAM" id="Phobius"/>
    </source>
</evidence>
<feature type="transmembrane region" description="Helical" evidence="2">
    <location>
        <begin position="773"/>
        <end position="789"/>
    </location>
</feature>
<name>A0A9X3STZ9_9ACTN</name>
<feature type="transmembrane region" description="Helical" evidence="2">
    <location>
        <begin position="322"/>
        <end position="344"/>
    </location>
</feature>
<feature type="transmembrane region" description="Helical" evidence="2">
    <location>
        <begin position="459"/>
        <end position="477"/>
    </location>
</feature>
<proteinExistence type="predicted"/>
<feature type="transmembrane region" description="Helical" evidence="2">
    <location>
        <begin position="408"/>
        <end position="425"/>
    </location>
</feature>
<protein>
    <submittedName>
        <fullName evidence="3">Uncharacterized protein</fullName>
    </submittedName>
</protein>
<feature type="transmembrane region" description="Helical" evidence="2">
    <location>
        <begin position="844"/>
        <end position="862"/>
    </location>
</feature>
<feature type="transmembrane region" description="Helical" evidence="2">
    <location>
        <begin position="182"/>
        <end position="202"/>
    </location>
</feature>
<comment type="caution">
    <text evidence="3">The sequence shown here is derived from an EMBL/GenBank/DDBJ whole genome shotgun (WGS) entry which is preliminary data.</text>
</comment>
<evidence type="ECO:0000313" key="4">
    <source>
        <dbReference type="Proteomes" id="UP001146067"/>
    </source>
</evidence>
<keyword evidence="2" id="KW-1133">Transmembrane helix</keyword>
<feature type="transmembrane region" description="Helical" evidence="2">
    <location>
        <begin position="383"/>
        <end position="402"/>
    </location>
</feature>
<gene>
    <name evidence="3" type="ORF">O1R50_14280</name>
</gene>
<feature type="transmembrane region" description="Helical" evidence="2">
    <location>
        <begin position="432"/>
        <end position="453"/>
    </location>
</feature>